<dbReference type="WBParaSite" id="SSTP_0000437825.1">
    <property type="protein sequence ID" value="SSTP_0000437825.1"/>
    <property type="gene ID" value="SSTP_0000437825"/>
</dbReference>
<reference evidence="2" key="1">
    <citation type="submission" date="2015-08" db="UniProtKB">
        <authorList>
            <consortium name="WormBaseParasite"/>
        </authorList>
    </citation>
    <scope>IDENTIFICATION</scope>
</reference>
<feature type="chain" id="PRO_5005327436" evidence="1">
    <location>
        <begin position="20"/>
        <end position="75"/>
    </location>
</feature>
<accession>A0A0K0E4F9</accession>
<sequence length="75" mass="8995">MKYIFLIFILSITITKSLCYIKAAVPEWVEIPKCYKAECMEKCRKKDMDGICAQKKLNLRIETYRLYCKCIDKRF</sequence>
<evidence type="ECO:0000256" key="1">
    <source>
        <dbReference type="SAM" id="SignalP"/>
    </source>
</evidence>
<name>A0A0K0E4F9_STRER</name>
<keyword evidence="1" id="KW-0732">Signal</keyword>
<evidence type="ECO:0000313" key="2">
    <source>
        <dbReference type="WBParaSite" id="SSTP_0000437825.1"/>
    </source>
</evidence>
<protein>
    <submittedName>
        <fullName evidence="2">Uncharacterized protein</fullName>
    </submittedName>
</protein>
<organism evidence="2">
    <name type="scientific">Strongyloides stercoralis</name>
    <name type="common">Threadworm</name>
    <dbReference type="NCBI Taxonomy" id="6248"/>
    <lineage>
        <taxon>Eukaryota</taxon>
        <taxon>Metazoa</taxon>
        <taxon>Ecdysozoa</taxon>
        <taxon>Nematoda</taxon>
        <taxon>Chromadorea</taxon>
        <taxon>Rhabditida</taxon>
        <taxon>Tylenchina</taxon>
        <taxon>Panagrolaimomorpha</taxon>
        <taxon>Strongyloidoidea</taxon>
        <taxon>Strongyloididae</taxon>
        <taxon>Strongyloides</taxon>
    </lineage>
</organism>
<proteinExistence type="predicted"/>
<dbReference type="AlphaFoldDB" id="A0A0K0E4F9"/>
<feature type="signal peptide" evidence="1">
    <location>
        <begin position="1"/>
        <end position="19"/>
    </location>
</feature>